<name>A0A0S1XFF1_THEBA</name>
<dbReference type="GeneID" id="26137751"/>
<dbReference type="Proteomes" id="UP000066042">
    <property type="component" value="Chromosome"/>
</dbReference>
<dbReference type="GeneID" id="10042472"/>
<protein>
    <submittedName>
        <fullName evidence="1">Uncharacterized protein</fullName>
    </submittedName>
</protein>
<gene>
    <name evidence="1" type="ORF">TBCH5v1_2542</name>
</gene>
<evidence type="ECO:0000313" key="1">
    <source>
        <dbReference type="EMBL" id="ALM76432.1"/>
    </source>
</evidence>
<organism evidence="1 2">
    <name type="scientific">Thermococcus barophilus</name>
    <dbReference type="NCBI Taxonomy" id="55802"/>
    <lineage>
        <taxon>Archaea</taxon>
        <taxon>Methanobacteriati</taxon>
        <taxon>Methanobacteriota</taxon>
        <taxon>Thermococci</taxon>
        <taxon>Thermococcales</taxon>
        <taxon>Thermococcaceae</taxon>
        <taxon>Thermococcus</taxon>
    </lineage>
</organism>
<dbReference type="EMBL" id="CP013050">
    <property type="protein sequence ID" value="ALM76432.1"/>
    <property type="molecule type" value="Genomic_DNA"/>
</dbReference>
<reference evidence="1 2" key="1">
    <citation type="journal article" date="2016" name="Genome Announc.">
        <title>Complete genome sequence of the hyperthermophilic and piezophilic archaeon Thermococcus barophilus Ch5, capable of growth at the expense of hydrogenogenesis from carbon monoxide and formate.</title>
        <authorList>
            <person name="Oger P."/>
            <person name="Sokolova T.G."/>
            <person name="Kozhevnikova D.A."/>
            <person name="Taranov E.A."/>
            <person name="Vannier P."/>
            <person name="Lee H.S."/>
            <person name="Kwon K.K."/>
            <person name="Kang S.G."/>
            <person name="Lee J.H."/>
            <person name="Bonch-Osmolovskaya E.A."/>
            <person name="Lebedinsky A.V."/>
        </authorList>
    </citation>
    <scope>NUCLEOTIDE SEQUENCE [LARGE SCALE GENOMIC DNA]</scope>
    <source>
        <strain evidence="2">Ch5</strain>
    </source>
</reference>
<proteinExistence type="predicted"/>
<sequence>MINLYAIVQRDLAKDLIFEIDDEIVTLSIKGVMIARTDSKSYNFSFVEITETEFVLALQMKGYIIYLGLESDEEIDEDAYPELVRALIQQLIPVLNNLIQEAEKSGYKGKADLLMDDNMSPDMKEFFYEMLIRHKKNLPHYEQVDVA</sequence>
<dbReference type="OMA" id="EMKEFFY"/>
<dbReference type="AlphaFoldDB" id="A0A0S1XFF1"/>
<dbReference type="STRING" id="55802.TBCH5v1_2542"/>
<dbReference type="PATRIC" id="fig|55802.8.peg.2526"/>
<accession>A0A0S1XFF1</accession>
<dbReference type="RefSeq" id="WP_013468427.1">
    <property type="nucleotide sequence ID" value="NZ_CP013050.1"/>
</dbReference>
<evidence type="ECO:0000313" key="2">
    <source>
        <dbReference type="Proteomes" id="UP000066042"/>
    </source>
</evidence>